<comment type="caution">
    <text evidence="10">The sequence shown here is derived from an EMBL/GenBank/DDBJ whole genome shotgun (WGS) entry which is preliminary data.</text>
</comment>
<evidence type="ECO:0000256" key="6">
    <source>
        <dbReference type="ARBA" id="ARBA00023002"/>
    </source>
</evidence>
<dbReference type="PIRSF" id="PIRSF000371">
    <property type="entry name" value="PFL_act_enz"/>
    <property type="match status" value="1"/>
</dbReference>
<evidence type="ECO:0000256" key="2">
    <source>
        <dbReference type="ARBA" id="ARBA00009777"/>
    </source>
</evidence>
<dbReference type="SFLD" id="SFLDG01118">
    <property type="entry name" value="activating_enzymes__group_2"/>
    <property type="match status" value="1"/>
</dbReference>
<evidence type="ECO:0000256" key="3">
    <source>
        <dbReference type="ARBA" id="ARBA00022485"/>
    </source>
</evidence>
<evidence type="ECO:0000256" key="7">
    <source>
        <dbReference type="ARBA" id="ARBA00023004"/>
    </source>
</evidence>
<dbReference type="PROSITE" id="PS51918">
    <property type="entry name" value="RADICAL_SAM"/>
    <property type="match status" value="1"/>
</dbReference>
<dbReference type="EMBL" id="VUMM01000021">
    <property type="protein sequence ID" value="MSS02126.1"/>
    <property type="molecule type" value="Genomic_DNA"/>
</dbReference>
<dbReference type="SUPFAM" id="SSF54862">
    <property type="entry name" value="4Fe-4S ferredoxins"/>
    <property type="match status" value="1"/>
</dbReference>
<dbReference type="InterPro" id="IPR007197">
    <property type="entry name" value="rSAM"/>
</dbReference>
<dbReference type="SFLD" id="SFLDG01066">
    <property type="entry name" value="organic_radical-activating_enz"/>
    <property type="match status" value="1"/>
</dbReference>
<dbReference type="SFLD" id="SFLDS00029">
    <property type="entry name" value="Radical_SAM"/>
    <property type="match status" value="1"/>
</dbReference>
<dbReference type="InterPro" id="IPR001989">
    <property type="entry name" value="Radical_activat_CS"/>
</dbReference>
<evidence type="ECO:0000313" key="10">
    <source>
        <dbReference type="EMBL" id="MSS02126.1"/>
    </source>
</evidence>
<dbReference type="NCBIfam" id="TIGR02494">
    <property type="entry name" value="PFLE_PFLC"/>
    <property type="match status" value="1"/>
</dbReference>
<evidence type="ECO:0000256" key="4">
    <source>
        <dbReference type="ARBA" id="ARBA00022691"/>
    </source>
</evidence>
<dbReference type="Gene3D" id="3.20.20.70">
    <property type="entry name" value="Aldolase class I"/>
    <property type="match status" value="1"/>
</dbReference>
<dbReference type="RefSeq" id="WP_154461049.1">
    <property type="nucleotide sequence ID" value="NZ_JAQYTQ010000001.1"/>
</dbReference>
<keyword evidence="3" id="KW-0004">4Fe-4S</keyword>
<dbReference type="PROSITE" id="PS01087">
    <property type="entry name" value="RADICAL_ACTIVATING"/>
    <property type="match status" value="1"/>
</dbReference>
<reference evidence="10 11" key="1">
    <citation type="submission" date="2019-08" db="EMBL/GenBank/DDBJ databases">
        <title>In-depth cultivation of the pig gut microbiome towards novel bacterial diversity and tailored functional studies.</title>
        <authorList>
            <person name="Wylensek D."/>
            <person name="Hitch T.C.A."/>
            <person name="Clavel T."/>
        </authorList>
    </citation>
    <scope>NUCLEOTIDE SEQUENCE [LARGE SCALE GENOMIC DNA]</scope>
    <source>
        <strain evidence="10 11">LKV-178-WT-2G</strain>
    </source>
</reference>
<name>A0A7X2N477_9FIRM</name>
<protein>
    <submittedName>
        <fullName evidence="10">Glycyl-radical enzyme activating protein</fullName>
    </submittedName>
</protein>
<dbReference type="PANTHER" id="PTHR30352">
    <property type="entry name" value="PYRUVATE FORMATE-LYASE-ACTIVATING ENZYME"/>
    <property type="match status" value="1"/>
</dbReference>
<dbReference type="AlphaFoldDB" id="A0A7X2N477"/>
<proteinExistence type="inferred from homology"/>
<evidence type="ECO:0000256" key="1">
    <source>
        <dbReference type="ARBA" id="ARBA00001966"/>
    </source>
</evidence>
<keyword evidence="5" id="KW-0479">Metal-binding</keyword>
<dbReference type="SUPFAM" id="SSF102114">
    <property type="entry name" value="Radical SAM enzymes"/>
    <property type="match status" value="1"/>
</dbReference>
<dbReference type="GO" id="GO:0016491">
    <property type="term" value="F:oxidoreductase activity"/>
    <property type="evidence" value="ECO:0007669"/>
    <property type="project" value="UniProtKB-KW"/>
</dbReference>
<feature type="domain" description="Radical SAM core" evidence="9">
    <location>
        <begin position="25"/>
        <end position="308"/>
    </location>
</feature>
<keyword evidence="4" id="KW-0949">S-adenosyl-L-methionine</keyword>
<organism evidence="10 11">
    <name type="scientific">Floccifex porci</name>
    <dbReference type="NCBI Taxonomy" id="2606629"/>
    <lineage>
        <taxon>Bacteria</taxon>
        <taxon>Bacillati</taxon>
        <taxon>Bacillota</taxon>
        <taxon>Erysipelotrichia</taxon>
        <taxon>Erysipelotrichales</taxon>
        <taxon>Erysipelotrichaceae</taxon>
        <taxon>Floccifex</taxon>
    </lineage>
</organism>
<dbReference type="InterPro" id="IPR040074">
    <property type="entry name" value="BssD/PflA/YjjW"/>
</dbReference>
<evidence type="ECO:0000256" key="5">
    <source>
        <dbReference type="ARBA" id="ARBA00022723"/>
    </source>
</evidence>
<dbReference type="Proteomes" id="UP000470082">
    <property type="component" value="Unassembled WGS sequence"/>
</dbReference>
<sequence length="313" mass="36190">MKSSPEQVMTKSKGIVFDIKRFATHDGNGIRTTMFFKGCPLRCKWCHNPEGLKKQPQILYMENQCIHCQTCVHTSKNKGVEWVDGNIVIHRDIKDNWDEIVYMCPTTAICFDSKEYTFVAACDELFKDIAFFSYGGGVTFSGGEPFLQHEFMLSLLKECKRRNVHTAIESSFYTDLDIVKKVVPYLDQIYCDCKLFDEQKHIEYTGVSNQKIRKNIEYLLTSEHKDKVIIRTPLIPTMSATEENIASISSFLSNLYPDVKYELLNYNPLAKSKYAYLDMEFCFKDNPELYTSSQMEEFYSIALKNGIKNLIKA</sequence>
<evidence type="ECO:0000313" key="11">
    <source>
        <dbReference type="Proteomes" id="UP000470082"/>
    </source>
</evidence>
<dbReference type="GO" id="GO:0046872">
    <property type="term" value="F:metal ion binding"/>
    <property type="evidence" value="ECO:0007669"/>
    <property type="project" value="UniProtKB-KW"/>
</dbReference>
<keyword evidence="7" id="KW-0408">Iron</keyword>
<comment type="similarity">
    <text evidence="2">Belongs to the organic radical-activating enzymes family.</text>
</comment>
<evidence type="ECO:0000259" key="9">
    <source>
        <dbReference type="PROSITE" id="PS51918"/>
    </source>
</evidence>
<accession>A0A7X2N477</accession>
<dbReference type="InterPro" id="IPR012839">
    <property type="entry name" value="Organic_radical_activase"/>
</dbReference>
<dbReference type="GO" id="GO:0051539">
    <property type="term" value="F:4 iron, 4 sulfur cluster binding"/>
    <property type="evidence" value="ECO:0007669"/>
    <property type="project" value="UniProtKB-KW"/>
</dbReference>
<keyword evidence="6" id="KW-0560">Oxidoreductase</keyword>
<dbReference type="InterPro" id="IPR034457">
    <property type="entry name" value="Organic_radical-activating"/>
</dbReference>
<evidence type="ECO:0000256" key="8">
    <source>
        <dbReference type="ARBA" id="ARBA00023014"/>
    </source>
</evidence>
<keyword evidence="11" id="KW-1185">Reference proteome</keyword>
<dbReference type="PANTHER" id="PTHR30352:SF4">
    <property type="entry name" value="PYRUVATE FORMATE-LYASE 2-ACTIVATING ENZYME"/>
    <property type="match status" value="1"/>
</dbReference>
<comment type="cofactor">
    <cofactor evidence="1">
        <name>[4Fe-4S] cluster</name>
        <dbReference type="ChEBI" id="CHEBI:49883"/>
    </cofactor>
</comment>
<keyword evidence="8" id="KW-0411">Iron-sulfur</keyword>
<dbReference type="InterPro" id="IPR058240">
    <property type="entry name" value="rSAM_sf"/>
</dbReference>
<dbReference type="Pfam" id="PF13353">
    <property type="entry name" value="Fer4_12"/>
    <property type="match status" value="1"/>
</dbReference>
<gene>
    <name evidence="10" type="ORF">FYJ50_08500</name>
</gene>
<dbReference type="InterPro" id="IPR013785">
    <property type="entry name" value="Aldolase_TIM"/>
</dbReference>